<accession>A0A4R3KE83</accession>
<dbReference type="PANTHER" id="PTHR39185:SF1">
    <property type="entry name" value="SWARMING MOTILITY PROTEIN SWRD"/>
    <property type="match status" value="1"/>
</dbReference>
<sequence length="90" mass="10539">MPFALACFKYVIVAVKNFRNLENDMIKLTKFNSESNKKGEFILNAEIIETIEQTPDTVITLLNGKKLIVDEKMDEVVRRVMTYRRALHKY</sequence>
<organism evidence="1 2">
    <name type="scientific">Pectinatus cerevisiiphilus</name>
    <dbReference type="NCBI Taxonomy" id="86956"/>
    <lineage>
        <taxon>Bacteria</taxon>
        <taxon>Bacillati</taxon>
        <taxon>Bacillota</taxon>
        <taxon>Negativicutes</taxon>
        <taxon>Selenomonadales</taxon>
        <taxon>Selenomonadaceae</taxon>
        <taxon>Pectinatus</taxon>
    </lineage>
</organism>
<dbReference type="EMBL" id="SMAA01000003">
    <property type="protein sequence ID" value="TCS80951.1"/>
    <property type="molecule type" value="Genomic_DNA"/>
</dbReference>
<keyword evidence="1" id="KW-0282">Flagellum</keyword>
<dbReference type="InterPro" id="IPR009384">
    <property type="entry name" value="SwrD-like"/>
</dbReference>
<proteinExistence type="predicted"/>
<dbReference type="AlphaFoldDB" id="A0A4R3KE83"/>
<dbReference type="Proteomes" id="UP000295188">
    <property type="component" value="Unassembled WGS sequence"/>
</dbReference>
<protein>
    <submittedName>
        <fullName evidence="1">Flagellar protein FlbD</fullName>
    </submittedName>
</protein>
<gene>
    <name evidence="1" type="ORF">EDC37_103121</name>
</gene>
<comment type="caution">
    <text evidence="1">The sequence shown here is derived from an EMBL/GenBank/DDBJ whole genome shotgun (WGS) entry which is preliminary data.</text>
</comment>
<evidence type="ECO:0000313" key="2">
    <source>
        <dbReference type="Proteomes" id="UP000295188"/>
    </source>
</evidence>
<name>A0A4R3KE83_9FIRM</name>
<dbReference type="Pfam" id="PF06289">
    <property type="entry name" value="FlbD"/>
    <property type="match status" value="1"/>
</dbReference>
<dbReference type="PANTHER" id="PTHR39185">
    <property type="entry name" value="SWARMING MOTILITY PROTEIN SWRD"/>
    <property type="match status" value="1"/>
</dbReference>
<keyword evidence="1" id="KW-0969">Cilium</keyword>
<keyword evidence="1" id="KW-0966">Cell projection</keyword>
<reference evidence="1 2" key="1">
    <citation type="submission" date="2019-03" db="EMBL/GenBank/DDBJ databases">
        <title>Genomic Encyclopedia of Type Strains, Phase IV (KMG-IV): sequencing the most valuable type-strain genomes for metagenomic binning, comparative biology and taxonomic classification.</title>
        <authorList>
            <person name="Goeker M."/>
        </authorList>
    </citation>
    <scope>NUCLEOTIDE SEQUENCE [LARGE SCALE GENOMIC DNA]</scope>
    <source>
        <strain evidence="1 2">DSM 20467</strain>
    </source>
</reference>
<keyword evidence="2" id="KW-1185">Reference proteome</keyword>
<evidence type="ECO:0000313" key="1">
    <source>
        <dbReference type="EMBL" id="TCS80951.1"/>
    </source>
</evidence>